<proteinExistence type="predicted"/>
<organism evidence="1 2">
    <name type="scientific">Streptomyces chilikensis</name>
    <dbReference type="NCBI Taxonomy" id="1194079"/>
    <lineage>
        <taxon>Bacteria</taxon>
        <taxon>Bacillati</taxon>
        <taxon>Actinomycetota</taxon>
        <taxon>Actinomycetes</taxon>
        <taxon>Kitasatosporales</taxon>
        <taxon>Streptomycetaceae</taxon>
        <taxon>Streptomyces</taxon>
    </lineage>
</organism>
<name>A0ABV3EJ94_9ACTN</name>
<keyword evidence="2" id="KW-1185">Reference proteome</keyword>
<accession>A0ABV3EJ94</accession>
<dbReference type="RefSeq" id="WP_359268328.1">
    <property type="nucleotide sequence ID" value="NZ_JBEZNA010000004.1"/>
</dbReference>
<reference evidence="1 2" key="1">
    <citation type="submission" date="2024-06" db="EMBL/GenBank/DDBJ databases">
        <title>The Natural Products Discovery Center: Release of the First 8490 Sequenced Strains for Exploring Actinobacteria Biosynthetic Diversity.</title>
        <authorList>
            <person name="Kalkreuter E."/>
            <person name="Kautsar S.A."/>
            <person name="Yang D."/>
            <person name="Bader C.D."/>
            <person name="Teijaro C.N."/>
            <person name="Fluegel L."/>
            <person name="Davis C.M."/>
            <person name="Simpson J.R."/>
            <person name="Lauterbach L."/>
            <person name="Steele A.D."/>
            <person name="Gui C."/>
            <person name="Meng S."/>
            <person name="Li G."/>
            <person name="Viehrig K."/>
            <person name="Ye F."/>
            <person name="Su P."/>
            <person name="Kiefer A.F."/>
            <person name="Nichols A."/>
            <person name="Cepeda A.J."/>
            <person name="Yan W."/>
            <person name="Fan B."/>
            <person name="Jiang Y."/>
            <person name="Adhikari A."/>
            <person name="Zheng C.-J."/>
            <person name="Schuster L."/>
            <person name="Cowan T.M."/>
            <person name="Smanski M.J."/>
            <person name="Chevrette M.G."/>
            <person name="De Carvalho L.P.S."/>
            <person name="Shen B."/>
        </authorList>
    </citation>
    <scope>NUCLEOTIDE SEQUENCE [LARGE SCALE GENOMIC DNA]</scope>
    <source>
        <strain evidence="1 2">NPDC048117</strain>
    </source>
</reference>
<sequence>MTPYDDQAVRVVAAQGRGESPFGWSELQRPMPEVRGACPACGCGGLVLADGGFVTCMRADCPDPGAASALLAGAAAQVRMP</sequence>
<protein>
    <submittedName>
        <fullName evidence="1">Uncharacterized protein</fullName>
    </submittedName>
</protein>
<evidence type="ECO:0000313" key="1">
    <source>
        <dbReference type="EMBL" id="MEU9576242.1"/>
    </source>
</evidence>
<comment type="caution">
    <text evidence="1">The sequence shown here is derived from an EMBL/GenBank/DDBJ whole genome shotgun (WGS) entry which is preliminary data.</text>
</comment>
<dbReference type="Proteomes" id="UP001551584">
    <property type="component" value="Unassembled WGS sequence"/>
</dbReference>
<gene>
    <name evidence="1" type="ORF">AB0D95_02960</name>
</gene>
<evidence type="ECO:0000313" key="2">
    <source>
        <dbReference type="Proteomes" id="UP001551584"/>
    </source>
</evidence>
<dbReference type="EMBL" id="JBEZNA010000004">
    <property type="protein sequence ID" value="MEU9576242.1"/>
    <property type="molecule type" value="Genomic_DNA"/>
</dbReference>